<evidence type="ECO:0000313" key="11">
    <source>
        <dbReference type="EMBL" id="QNP59025.1"/>
    </source>
</evidence>
<dbReference type="Proteomes" id="UP000516057">
    <property type="component" value="Chromosome"/>
</dbReference>
<dbReference type="AlphaFoldDB" id="A0A7H0HEQ9"/>
<dbReference type="FunFam" id="1.10.287.130:FF:000001">
    <property type="entry name" value="Two-component sensor histidine kinase"/>
    <property type="match status" value="1"/>
</dbReference>
<feature type="domain" description="PAC" evidence="10">
    <location>
        <begin position="165"/>
        <end position="217"/>
    </location>
</feature>
<keyword evidence="4" id="KW-0808">Transferase</keyword>
<proteinExistence type="predicted"/>
<dbReference type="RefSeq" id="WP_187736010.1">
    <property type="nucleotide sequence ID" value="NZ_CP060790.1"/>
</dbReference>
<dbReference type="NCBIfam" id="TIGR00229">
    <property type="entry name" value="sensory_box"/>
    <property type="match status" value="1"/>
</dbReference>
<feature type="domain" description="PAC" evidence="10">
    <location>
        <begin position="40"/>
        <end position="91"/>
    </location>
</feature>
<evidence type="ECO:0000256" key="1">
    <source>
        <dbReference type="ARBA" id="ARBA00000085"/>
    </source>
</evidence>
<dbReference type="Pfam" id="PF08448">
    <property type="entry name" value="PAS_4"/>
    <property type="match status" value="1"/>
</dbReference>
<dbReference type="InterPro" id="IPR003661">
    <property type="entry name" value="HisK_dim/P_dom"/>
</dbReference>
<dbReference type="Pfam" id="PF02518">
    <property type="entry name" value="HATPase_c"/>
    <property type="match status" value="1"/>
</dbReference>
<dbReference type="GO" id="GO:0005886">
    <property type="term" value="C:plasma membrane"/>
    <property type="evidence" value="ECO:0007669"/>
    <property type="project" value="TreeGrafter"/>
</dbReference>
<dbReference type="Gene3D" id="1.10.287.130">
    <property type="match status" value="1"/>
</dbReference>
<evidence type="ECO:0000256" key="7">
    <source>
        <dbReference type="SAM" id="MobiDB-lite"/>
    </source>
</evidence>
<dbReference type="SUPFAM" id="SSF55785">
    <property type="entry name" value="PYP-like sensor domain (PAS domain)"/>
    <property type="match status" value="2"/>
</dbReference>
<comment type="catalytic activity">
    <reaction evidence="1">
        <text>ATP + protein L-histidine = ADP + protein N-phospho-L-histidine.</text>
        <dbReference type="EC" id="2.7.13.3"/>
    </reaction>
</comment>
<evidence type="ECO:0000256" key="4">
    <source>
        <dbReference type="ARBA" id="ARBA00022679"/>
    </source>
</evidence>
<dbReference type="PROSITE" id="PS50113">
    <property type="entry name" value="PAC"/>
    <property type="match status" value="2"/>
</dbReference>
<feature type="domain" description="Histidine kinase" evidence="8">
    <location>
        <begin position="235"/>
        <end position="430"/>
    </location>
</feature>
<keyword evidence="5 11" id="KW-0418">Kinase</keyword>
<dbReference type="EC" id="2.7.13.3" evidence="2"/>
<dbReference type="CDD" id="cd00082">
    <property type="entry name" value="HisKA"/>
    <property type="match status" value="1"/>
</dbReference>
<dbReference type="InterPro" id="IPR013656">
    <property type="entry name" value="PAS_4"/>
</dbReference>
<evidence type="ECO:0000313" key="12">
    <source>
        <dbReference type="Proteomes" id="UP000516057"/>
    </source>
</evidence>
<dbReference type="SUPFAM" id="SSF47384">
    <property type="entry name" value="Homodimeric domain of signal transducing histidine kinase"/>
    <property type="match status" value="1"/>
</dbReference>
<dbReference type="InterPro" id="IPR001610">
    <property type="entry name" value="PAC"/>
</dbReference>
<dbReference type="CDD" id="cd00075">
    <property type="entry name" value="HATPase"/>
    <property type="match status" value="1"/>
</dbReference>
<feature type="domain" description="PAS" evidence="9">
    <location>
        <begin position="99"/>
        <end position="145"/>
    </location>
</feature>
<dbReference type="SMART" id="SM00387">
    <property type="entry name" value="HATPase_c"/>
    <property type="match status" value="1"/>
</dbReference>
<gene>
    <name evidence="11" type="ORF">H9L24_19450</name>
</gene>
<dbReference type="PROSITE" id="PS50112">
    <property type="entry name" value="PAS"/>
    <property type="match status" value="1"/>
</dbReference>
<dbReference type="Pfam" id="PF00512">
    <property type="entry name" value="HisKA"/>
    <property type="match status" value="1"/>
</dbReference>
<dbReference type="KEGG" id="amon:H9L24_19450"/>
<dbReference type="EMBL" id="CP060790">
    <property type="protein sequence ID" value="QNP59025.1"/>
    <property type="molecule type" value="Genomic_DNA"/>
</dbReference>
<dbReference type="InterPro" id="IPR005467">
    <property type="entry name" value="His_kinase_dom"/>
</dbReference>
<dbReference type="SUPFAM" id="SSF55874">
    <property type="entry name" value="ATPase domain of HSP90 chaperone/DNA topoisomerase II/histidine kinase"/>
    <property type="match status" value="1"/>
</dbReference>
<organism evidence="11 12">
    <name type="scientific">Paenacidovorax monticola</name>
    <dbReference type="NCBI Taxonomy" id="1926868"/>
    <lineage>
        <taxon>Bacteria</taxon>
        <taxon>Pseudomonadati</taxon>
        <taxon>Pseudomonadota</taxon>
        <taxon>Betaproteobacteria</taxon>
        <taxon>Burkholderiales</taxon>
        <taxon>Comamonadaceae</taxon>
        <taxon>Paenacidovorax</taxon>
    </lineage>
</organism>
<dbReference type="CDD" id="cd00130">
    <property type="entry name" value="PAS"/>
    <property type="match status" value="1"/>
</dbReference>
<evidence type="ECO:0000259" key="9">
    <source>
        <dbReference type="PROSITE" id="PS50112"/>
    </source>
</evidence>
<evidence type="ECO:0000259" key="10">
    <source>
        <dbReference type="PROSITE" id="PS50113"/>
    </source>
</evidence>
<dbReference type="Gene3D" id="3.30.565.10">
    <property type="entry name" value="Histidine kinase-like ATPase, C-terminal domain"/>
    <property type="match status" value="1"/>
</dbReference>
<protein>
    <recommendedName>
        <fullName evidence="2">histidine kinase</fullName>
        <ecNumber evidence="2">2.7.13.3</ecNumber>
    </recommendedName>
</protein>
<dbReference type="PROSITE" id="PS50109">
    <property type="entry name" value="HIS_KIN"/>
    <property type="match status" value="1"/>
</dbReference>
<dbReference type="InterPro" id="IPR036890">
    <property type="entry name" value="HATPase_C_sf"/>
</dbReference>
<evidence type="ECO:0000256" key="6">
    <source>
        <dbReference type="ARBA" id="ARBA00023012"/>
    </source>
</evidence>
<dbReference type="InterPro" id="IPR035965">
    <property type="entry name" value="PAS-like_dom_sf"/>
</dbReference>
<dbReference type="GO" id="GO:0009927">
    <property type="term" value="F:histidine phosphotransfer kinase activity"/>
    <property type="evidence" value="ECO:0007669"/>
    <property type="project" value="TreeGrafter"/>
</dbReference>
<dbReference type="Gene3D" id="3.30.450.20">
    <property type="entry name" value="PAS domain"/>
    <property type="match status" value="2"/>
</dbReference>
<dbReference type="InterPro" id="IPR000014">
    <property type="entry name" value="PAS"/>
</dbReference>
<reference evidence="11 12" key="1">
    <citation type="submission" date="2020-08" db="EMBL/GenBank/DDBJ databases">
        <title>Genome sequence of Acidovorax monticola KACC 19171T.</title>
        <authorList>
            <person name="Hyun D.-W."/>
            <person name="Bae J.-W."/>
        </authorList>
    </citation>
    <scope>NUCLEOTIDE SEQUENCE [LARGE SCALE GENOMIC DNA]</scope>
    <source>
        <strain evidence="11 12">KACC 19171</strain>
    </source>
</reference>
<evidence type="ECO:0000259" key="8">
    <source>
        <dbReference type="PROSITE" id="PS50109"/>
    </source>
</evidence>
<feature type="region of interest" description="Disordered" evidence="7">
    <location>
        <begin position="405"/>
        <end position="470"/>
    </location>
</feature>
<dbReference type="InterPro" id="IPR000700">
    <property type="entry name" value="PAS-assoc_C"/>
</dbReference>
<feature type="compositionally biased region" description="Low complexity" evidence="7">
    <location>
        <begin position="416"/>
        <end position="447"/>
    </location>
</feature>
<dbReference type="PANTHER" id="PTHR43047">
    <property type="entry name" value="TWO-COMPONENT HISTIDINE PROTEIN KINASE"/>
    <property type="match status" value="1"/>
</dbReference>
<keyword evidence="3" id="KW-0597">Phosphoprotein</keyword>
<dbReference type="GO" id="GO:0000155">
    <property type="term" value="F:phosphorelay sensor kinase activity"/>
    <property type="evidence" value="ECO:0007669"/>
    <property type="project" value="InterPro"/>
</dbReference>
<evidence type="ECO:0000256" key="2">
    <source>
        <dbReference type="ARBA" id="ARBA00012438"/>
    </source>
</evidence>
<dbReference type="InterPro" id="IPR003594">
    <property type="entry name" value="HATPase_dom"/>
</dbReference>
<sequence length="470" mass="51295">MVSGQGDGHALGKRLIDIADPSCRPAIRALLDPASSAGLRTCQAQIRSQGGKDMLFDIAVVPLTVDQRITGFAGSAVDVTERWTAQQQLQAQLAFQHLLLETSPLPMELADTQGRVVLVNRAWESYKGLRREDVMGVALDRFLPEREAQVHLSHHRQLLHWGGSTHLELKVLHGDGSYRDTRVVKTVVPDSSGAASGVLSILMDISEFREAERATQEARDAMEEAFRAKSEFVANMSHELRTPLQSIIGFAELGMLRGKEQPRLAGMFGDIHAAGQRMLALVNDLLDVAKIESTVGTIHLEKVDLRGLIRPIARELEPLLMQRQLDLQLHLGELPLVAKADPVRFQQVIRNILANAIRFSPDGGRIDIHGSASVDGEIEISVRDQGVGIPEGELQSIFEAFIQSSKTKDGSGGTGWAWPSARRSSRRSAGASSRATAAAAVRPSTSSCPLVRRWTPCRPPDVRPPAYSVP</sequence>
<dbReference type="SMART" id="SM00091">
    <property type="entry name" value="PAS"/>
    <property type="match status" value="1"/>
</dbReference>
<evidence type="ECO:0000256" key="3">
    <source>
        <dbReference type="ARBA" id="ARBA00022553"/>
    </source>
</evidence>
<dbReference type="SMART" id="SM00086">
    <property type="entry name" value="PAC"/>
    <property type="match status" value="2"/>
</dbReference>
<dbReference type="InterPro" id="IPR036097">
    <property type="entry name" value="HisK_dim/P_sf"/>
</dbReference>
<keyword evidence="12" id="KW-1185">Reference proteome</keyword>
<keyword evidence="6" id="KW-0902">Two-component regulatory system</keyword>
<dbReference type="SMART" id="SM00388">
    <property type="entry name" value="HisKA"/>
    <property type="match status" value="1"/>
</dbReference>
<accession>A0A7H0HEQ9</accession>
<dbReference type="PANTHER" id="PTHR43047:SF72">
    <property type="entry name" value="OSMOSENSING HISTIDINE PROTEIN KINASE SLN1"/>
    <property type="match status" value="1"/>
</dbReference>
<evidence type="ECO:0000256" key="5">
    <source>
        <dbReference type="ARBA" id="ARBA00022777"/>
    </source>
</evidence>
<name>A0A7H0HEQ9_9BURK</name>